<dbReference type="EMBL" id="UZAH01030217">
    <property type="protein sequence ID" value="VDP09717.1"/>
    <property type="molecule type" value="Genomic_DNA"/>
</dbReference>
<reference evidence="2 3" key="1">
    <citation type="submission" date="2018-11" db="EMBL/GenBank/DDBJ databases">
        <authorList>
            <consortium name="Pathogen Informatics"/>
        </authorList>
    </citation>
    <scope>NUCLEOTIDE SEQUENCE [LARGE SCALE GENOMIC DNA]</scope>
</reference>
<gene>
    <name evidence="2" type="ORF">HPBE_LOCUS17721</name>
</gene>
<feature type="domain" description="Reverse transcriptase" evidence="1">
    <location>
        <begin position="1"/>
        <end position="111"/>
    </location>
</feature>
<evidence type="ECO:0000313" key="3">
    <source>
        <dbReference type="Proteomes" id="UP000050761"/>
    </source>
</evidence>
<evidence type="ECO:0000259" key="1">
    <source>
        <dbReference type="PROSITE" id="PS50878"/>
    </source>
</evidence>
<keyword evidence="3" id="KW-1185">Reference proteome</keyword>
<protein>
    <submittedName>
        <fullName evidence="4">Reverse transcriptase domain-containing protein</fullName>
    </submittedName>
</protein>
<accession>A0A3P8A738</accession>
<dbReference type="PROSITE" id="PS50878">
    <property type="entry name" value="RT_POL"/>
    <property type="match status" value="1"/>
</dbReference>
<evidence type="ECO:0000313" key="2">
    <source>
        <dbReference type="EMBL" id="VDP09717.1"/>
    </source>
</evidence>
<dbReference type="AlphaFoldDB" id="A0A3P8A738"/>
<proteinExistence type="predicted"/>
<dbReference type="OrthoDB" id="5794356at2759"/>
<dbReference type="InterPro" id="IPR000477">
    <property type="entry name" value="RT_dom"/>
</dbReference>
<dbReference type="WBParaSite" id="HPBE_0001772201-mRNA-1">
    <property type="protein sequence ID" value="HPBE_0001772201-mRNA-1"/>
    <property type="gene ID" value="HPBE_0001772201"/>
</dbReference>
<dbReference type="Proteomes" id="UP000050761">
    <property type="component" value="Unassembled WGS sequence"/>
</dbReference>
<reference evidence="4" key="2">
    <citation type="submission" date="2019-09" db="UniProtKB">
        <authorList>
            <consortium name="WormBaseParasite"/>
        </authorList>
    </citation>
    <scope>IDENTIFICATION</scope>
</reference>
<dbReference type="InterPro" id="IPR043502">
    <property type="entry name" value="DNA/RNA_pol_sf"/>
</dbReference>
<organism evidence="2">
    <name type="scientific">Heligmosomoides polygyrus</name>
    <name type="common">Parasitic roundworm</name>
    <dbReference type="NCBI Taxonomy" id="6339"/>
    <lineage>
        <taxon>Eukaryota</taxon>
        <taxon>Metazoa</taxon>
        <taxon>Ecdysozoa</taxon>
        <taxon>Nematoda</taxon>
        <taxon>Chromadorea</taxon>
        <taxon>Rhabditida</taxon>
        <taxon>Rhabditina</taxon>
        <taxon>Rhabditomorpha</taxon>
        <taxon>Strongyloidea</taxon>
        <taxon>Heligmosomidae</taxon>
        <taxon>Heligmosomoides</taxon>
    </lineage>
</organism>
<name>A0A3P8A738_HELPZ</name>
<dbReference type="SUPFAM" id="SSF56672">
    <property type="entry name" value="DNA/RNA polymerases"/>
    <property type="match status" value="1"/>
</dbReference>
<evidence type="ECO:0000313" key="4">
    <source>
        <dbReference type="WBParaSite" id="HPBE_0001772201-mRNA-1"/>
    </source>
</evidence>
<sequence>MVAPWTLLYADDVMLACEDKTELERQAQAWCDRLVLFGLKLNVKKTEYLTTDVNEHELLRSVCNGNENATVDGRSYALDRVRNDIIRQRFGVVPISDKLHEARLRWYGHVLCANDDTVRKIGLNLGVLDKRPRGCPKQRWLDMLHLDLKIAGVHPDQAFDRKHWCHNAGRADPAAKRDRR</sequence>